<proteinExistence type="predicted"/>
<evidence type="ECO:0000313" key="3">
    <source>
        <dbReference type="Proteomes" id="UP000039324"/>
    </source>
</evidence>
<keyword evidence="3" id="KW-1185">Reference proteome</keyword>
<organism evidence="1 3">
    <name type="scientific">Plasmodiophora brassicae</name>
    <name type="common">Clubroot disease agent</name>
    <dbReference type="NCBI Taxonomy" id="37360"/>
    <lineage>
        <taxon>Eukaryota</taxon>
        <taxon>Sar</taxon>
        <taxon>Rhizaria</taxon>
        <taxon>Endomyxa</taxon>
        <taxon>Phytomyxea</taxon>
        <taxon>Plasmodiophorida</taxon>
        <taxon>Plasmodiophoridae</taxon>
        <taxon>Plasmodiophora</taxon>
    </lineage>
</organism>
<name>A0A0G4IIS3_PLABS</name>
<dbReference type="Proteomes" id="UP000290189">
    <property type="component" value="Unassembled WGS sequence"/>
</dbReference>
<reference evidence="1 3" key="1">
    <citation type="submission" date="2015-02" db="EMBL/GenBank/DDBJ databases">
        <authorList>
            <person name="Chooi Y.-H."/>
        </authorList>
    </citation>
    <scope>NUCLEOTIDE SEQUENCE [LARGE SCALE GENOMIC DNA]</scope>
    <source>
        <strain evidence="1">E3</strain>
    </source>
</reference>
<dbReference type="EMBL" id="OVEO01000002">
    <property type="protein sequence ID" value="SPQ94355.1"/>
    <property type="molecule type" value="Genomic_DNA"/>
</dbReference>
<dbReference type="AlphaFoldDB" id="A0A0G4IIS3"/>
<keyword evidence="2" id="KW-0496">Mitochondrion</keyword>
<gene>
    <name evidence="1" type="ORF">PBRA_003840</name>
    <name evidence="2" type="ORF">PLBR_LOCUS1570</name>
</gene>
<sequence length="128" mass="14714">MTSIMERGMTDKERKVLARELDWFSVEFNRASKRPRDLLNEAKQQFTDGKFESSITILQIYLRMPKGMEDNVSAAFHLLGHCYLRLGMADKAQQFFIASISSGYENDWQTLVEVEVDMAVKEGLGVTR</sequence>
<evidence type="ECO:0000313" key="2">
    <source>
        <dbReference type="EMBL" id="SPQ94355.1"/>
    </source>
</evidence>
<dbReference type="SUPFAM" id="SSF48452">
    <property type="entry name" value="TPR-like"/>
    <property type="match status" value="1"/>
</dbReference>
<dbReference type="OrthoDB" id="2094240at2759"/>
<dbReference type="Gene3D" id="1.25.40.10">
    <property type="entry name" value="Tetratricopeptide repeat domain"/>
    <property type="match status" value="1"/>
</dbReference>
<protein>
    <recommendedName>
        <fullName evidence="5">Tetratricopeptide repeat protein</fullName>
    </recommendedName>
</protein>
<evidence type="ECO:0000313" key="4">
    <source>
        <dbReference type="Proteomes" id="UP000290189"/>
    </source>
</evidence>
<dbReference type="Proteomes" id="UP000039324">
    <property type="component" value="Unassembled WGS sequence"/>
</dbReference>
<reference evidence="2 4" key="2">
    <citation type="submission" date="2018-03" db="EMBL/GenBank/DDBJ databases">
        <authorList>
            <person name="Fogelqvist J."/>
        </authorList>
    </citation>
    <scope>NUCLEOTIDE SEQUENCE [LARGE SCALE GENOMIC DNA]</scope>
</reference>
<evidence type="ECO:0008006" key="5">
    <source>
        <dbReference type="Google" id="ProtNLM"/>
    </source>
</evidence>
<dbReference type="EMBL" id="CDSF01000002">
    <property type="protein sequence ID" value="CEO95027.1"/>
    <property type="molecule type" value="Genomic_DNA"/>
</dbReference>
<evidence type="ECO:0000313" key="1">
    <source>
        <dbReference type="EMBL" id="CEO95027.1"/>
    </source>
</evidence>
<geneLocation type="mitochondrion" evidence="2"/>
<accession>A0A0G4IIS3</accession>
<dbReference type="InterPro" id="IPR011990">
    <property type="entry name" value="TPR-like_helical_dom_sf"/>
</dbReference>